<feature type="compositionally biased region" description="Basic and acidic residues" evidence="1">
    <location>
        <begin position="62"/>
        <end position="74"/>
    </location>
</feature>
<name>A0A974I2T7_XENLA</name>
<organism evidence="2 3">
    <name type="scientific">Xenopus laevis</name>
    <name type="common">African clawed frog</name>
    <dbReference type="NCBI Taxonomy" id="8355"/>
    <lineage>
        <taxon>Eukaryota</taxon>
        <taxon>Metazoa</taxon>
        <taxon>Chordata</taxon>
        <taxon>Craniata</taxon>
        <taxon>Vertebrata</taxon>
        <taxon>Euteleostomi</taxon>
        <taxon>Amphibia</taxon>
        <taxon>Batrachia</taxon>
        <taxon>Anura</taxon>
        <taxon>Pipoidea</taxon>
        <taxon>Pipidae</taxon>
        <taxon>Xenopodinae</taxon>
        <taxon>Xenopus</taxon>
        <taxon>Xenopus</taxon>
    </lineage>
</organism>
<reference evidence="3" key="1">
    <citation type="journal article" date="2016" name="Nature">
        <title>Genome evolution in the allotetraploid frog Xenopus laevis.</title>
        <authorList>
            <person name="Session A.M."/>
            <person name="Uno Y."/>
            <person name="Kwon T."/>
            <person name="Chapman J.A."/>
            <person name="Toyoda A."/>
            <person name="Takahashi S."/>
            <person name="Fukui A."/>
            <person name="Hikosaka A."/>
            <person name="Suzuki A."/>
            <person name="Kondo M."/>
            <person name="van Heeringen S.J."/>
            <person name="Quigley I."/>
            <person name="Heinz S."/>
            <person name="Ogino H."/>
            <person name="Ochi H."/>
            <person name="Hellsten U."/>
            <person name="Lyons J.B."/>
            <person name="Simakov O."/>
            <person name="Putnam N."/>
            <person name="Stites J."/>
            <person name="Kuroki Y."/>
            <person name="Tanaka T."/>
            <person name="Michiue T."/>
            <person name="Watanabe M."/>
            <person name="Bogdanovic O."/>
            <person name="Lister R."/>
            <person name="Georgiou G."/>
            <person name="Paranjpe S.S."/>
            <person name="van Kruijsbergen I."/>
            <person name="Shu S."/>
            <person name="Carlson J."/>
            <person name="Kinoshita T."/>
            <person name="Ohta Y."/>
            <person name="Mawaribuchi S."/>
            <person name="Jenkins J."/>
            <person name="Grimwood J."/>
            <person name="Schmutz J."/>
            <person name="Mitros T."/>
            <person name="Mozaffari S.V."/>
            <person name="Suzuki Y."/>
            <person name="Haramoto Y."/>
            <person name="Yamamoto T.S."/>
            <person name="Takagi C."/>
            <person name="Heald R."/>
            <person name="Miller K."/>
            <person name="Haudenschild C."/>
            <person name="Kitzman J."/>
            <person name="Nakayama T."/>
            <person name="Izutsu Y."/>
            <person name="Robert J."/>
            <person name="Fortriede J."/>
            <person name="Burns K."/>
            <person name="Lotay V."/>
            <person name="Karimi K."/>
            <person name="Yasuoka Y."/>
            <person name="Dichmann D.S."/>
            <person name="Flajnik M.F."/>
            <person name="Houston D.W."/>
            <person name="Shendure J."/>
            <person name="DuPasquier L."/>
            <person name="Vize P.D."/>
            <person name="Zorn A.M."/>
            <person name="Ito M."/>
            <person name="Marcotte E.M."/>
            <person name="Wallingford J.B."/>
            <person name="Ito Y."/>
            <person name="Asashima M."/>
            <person name="Ueno N."/>
            <person name="Matsuda Y."/>
            <person name="Veenstra G.J."/>
            <person name="Fujiyama A."/>
            <person name="Harland R.M."/>
            <person name="Taira M."/>
            <person name="Rokhsar D.S."/>
        </authorList>
    </citation>
    <scope>NUCLEOTIDE SEQUENCE [LARGE SCALE GENOMIC DNA]</scope>
    <source>
        <strain evidence="3">J</strain>
    </source>
</reference>
<dbReference type="EMBL" id="CM004466">
    <property type="protein sequence ID" value="OCT99857.1"/>
    <property type="molecule type" value="Genomic_DNA"/>
</dbReference>
<evidence type="ECO:0000313" key="2">
    <source>
        <dbReference type="EMBL" id="OCT99857.1"/>
    </source>
</evidence>
<sequence>MADNIDSLLARIRMEAERRGDDWLRQRRNSHSSRRHRLRTVPPRSPQAVTACGKGSGLPRASGRDSRLTEERRNTPAAGPSMAQRGSRRSRQPSGRGRGTAREIGRGDSRHPQLSAEGQLQQLTEEERETSVHLGSQASNDRDAVAAGIGREHAQWQQTGRRDIPSEQGGALTHQGGPKCKSKEGFLCGGPGNE</sequence>
<evidence type="ECO:0000313" key="3">
    <source>
        <dbReference type="Proteomes" id="UP000694892"/>
    </source>
</evidence>
<dbReference type="AlphaFoldDB" id="A0A974I2T7"/>
<gene>
    <name evidence="2" type="ORF">XELAEV_18005640mg</name>
</gene>
<feature type="compositionally biased region" description="Basic and acidic residues" evidence="1">
    <location>
        <begin position="140"/>
        <end position="165"/>
    </location>
</feature>
<dbReference type="Proteomes" id="UP000694892">
    <property type="component" value="Chromosome 1L"/>
</dbReference>
<feature type="compositionally biased region" description="Basic residues" evidence="1">
    <location>
        <begin position="26"/>
        <end position="39"/>
    </location>
</feature>
<protein>
    <submittedName>
        <fullName evidence="2">Uncharacterized protein</fullName>
    </submittedName>
</protein>
<proteinExistence type="predicted"/>
<accession>A0A974I2T7</accession>
<feature type="region of interest" description="Disordered" evidence="1">
    <location>
        <begin position="24"/>
        <end position="194"/>
    </location>
</feature>
<evidence type="ECO:0000256" key="1">
    <source>
        <dbReference type="SAM" id="MobiDB-lite"/>
    </source>
</evidence>
<feature type="compositionally biased region" description="Basic and acidic residues" evidence="1">
    <location>
        <begin position="100"/>
        <end position="111"/>
    </location>
</feature>